<reference evidence="1" key="1">
    <citation type="submission" date="2020-03" db="EMBL/GenBank/DDBJ databases">
        <title>The deep terrestrial virosphere.</title>
        <authorList>
            <person name="Holmfeldt K."/>
            <person name="Nilsson E."/>
            <person name="Simone D."/>
            <person name="Lopez-Fernandez M."/>
            <person name="Wu X."/>
            <person name="de Brujin I."/>
            <person name="Lundin D."/>
            <person name="Andersson A."/>
            <person name="Bertilsson S."/>
            <person name="Dopson M."/>
        </authorList>
    </citation>
    <scope>NUCLEOTIDE SEQUENCE</scope>
    <source>
        <strain evidence="1">MM171B00931</strain>
    </source>
</reference>
<proteinExistence type="predicted"/>
<accession>A0A6M3M5B0</accession>
<dbReference type="AlphaFoldDB" id="A0A6M3M5B0"/>
<name>A0A6M3M5B0_9ZZZZ</name>
<sequence>METMDKKAKRHFSRKNAKLQTCTTVQELLTEMSQDTQGRQIVYYIYLKKLFNEQFKNNFKQCLNYCTDFVAQQERNYFIDSY</sequence>
<gene>
    <name evidence="1" type="ORF">MM171B00931_0025</name>
</gene>
<dbReference type="EMBL" id="MT143822">
    <property type="protein sequence ID" value="QJB03061.1"/>
    <property type="molecule type" value="Genomic_DNA"/>
</dbReference>
<protein>
    <submittedName>
        <fullName evidence="1">Uncharacterized protein</fullName>
    </submittedName>
</protein>
<evidence type="ECO:0000313" key="1">
    <source>
        <dbReference type="EMBL" id="QJB03061.1"/>
    </source>
</evidence>
<organism evidence="1">
    <name type="scientific">viral metagenome</name>
    <dbReference type="NCBI Taxonomy" id="1070528"/>
    <lineage>
        <taxon>unclassified sequences</taxon>
        <taxon>metagenomes</taxon>
        <taxon>organismal metagenomes</taxon>
    </lineage>
</organism>